<comment type="catalytic activity">
    <reaction evidence="9">
        <text>dTTP + H2O = dTMP + diphosphate + H(+)</text>
        <dbReference type="Rhea" id="RHEA:28534"/>
        <dbReference type="ChEBI" id="CHEBI:15377"/>
        <dbReference type="ChEBI" id="CHEBI:15378"/>
        <dbReference type="ChEBI" id="CHEBI:33019"/>
        <dbReference type="ChEBI" id="CHEBI:37568"/>
        <dbReference type="ChEBI" id="CHEBI:63528"/>
        <dbReference type="EC" id="3.6.1.9"/>
    </reaction>
</comment>
<dbReference type="GO" id="GO:0005737">
    <property type="term" value="C:cytoplasm"/>
    <property type="evidence" value="ECO:0007669"/>
    <property type="project" value="UniProtKB-SubCell"/>
</dbReference>
<comment type="function">
    <text evidence="7">Nucleoside triphosphate pyrophosphatase that hydrolyzes 7-methyl-GTP (m(7)GTP). May have a dual role in cell division arrest and in preventing the incorporation of modified nucleotides into cellular nucleic acids.</text>
</comment>
<dbReference type="GO" id="GO:0047429">
    <property type="term" value="F:nucleoside triphosphate diphosphatase activity"/>
    <property type="evidence" value="ECO:0007669"/>
    <property type="project" value="UniProtKB-EC"/>
</dbReference>
<comment type="caution">
    <text evidence="10">The sequence shown here is derived from an EMBL/GenBank/DDBJ whole genome shotgun (WGS) entry which is preliminary data.</text>
</comment>
<evidence type="ECO:0000256" key="3">
    <source>
        <dbReference type="ARBA" id="ARBA00022490"/>
    </source>
</evidence>
<evidence type="ECO:0000256" key="8">
    <source>
        <dbReference type="ARBA" id="ARBA00060749"/>
    </source>
</evidence>
<dbReference type="PANTHER" id="PTHR43213">
    <property type="entry name" value="BIFUNCTIONAL DTTP/UTP PYROPHOSPHATASE/METHYLTRANSFERASE PROTEIN-RELATED"/>
    <property type="match status" value="1"/>
</dbReference>
<dbReference type="PIRSF" id="PIRSF006305">
    <property type="entry name" value="Maf"/>
    <property type="match status" value="1"/>
</dbReference>
<evidence type="ECO:0000256" key="5">
    <source>
        <dbReference type="ARBA" id="ARBA00023080"/>
    </source>
</evidence>
<name>A0A7C4RRA0_9BACT</name>
<dbReference type="EMBL" id="DSUH01000233">
    <property type="protein sequence ID" value="HGU33191.1"/>
    <property type="molecule type" value="Genomic_DNA"/>
</dbReference>
<organism evidence="10">
    <name type="scientific">Desulfatirhabdium butyrativorans</name>
    <dbReference type="NCBI Taxonomy" id="340467"/>
    <lineage>
        <taxon>Bacteria</taxon>
        <taxon>Pseudomonadati</taxon>
        <taxon>Thermodesulfobacteriota</taxon>
        <taxon>Desulfobacteria</taxon>
        <taxon>Desulfobacterales</taxon>
        <taxon>Desulfatirhabdiaceae</taxon>
        <taxon>Desulfatirhabdium</taxon>
    </lineage>
</organism>
<feature type="active site" description="Proton acceptor" evidence="9">
    <location>
        <position position="72"/>
    </location>
</feature>
<evidence type="ECO:0000256" key="4">
    <source>
        <dbReference type="ARBA" id="ARBA00022801"/>
    </source>
</evidence>
<comment type="catalytic activity">
    <reaction evidence="6">
        <text>N(7)-methyl-GTP + H2O = N(7)-methyl-GMP + diphosphate + H(+)</text>
        <dbReference type="Rhea" id="RHEA:58744"/>
        <dbReference type="ChEBI" id="CHEBI:15377"/>
        <dbReference type="ChEBI" id="CHEBI:15378"/>
        <dbReference type="ChEBI" id="CHEBI:33019"/>
        <dbReference type="ChEBI" id="CHEBI:58285"/>
        <dbReference type="ChEBI" id="CHEBI:87133"/>
    </reaction>
</comment>
<dbReference type="HAMAP" id="MF_00528">
    <property type="entry name" value="Maf"/>
    <property type="match status" value="1"/>
</dbReference>
<dbReference type="NCBIfam" id="TIGR00172">
    <property type="entry name" value="maf"/>
    <property type="match status" value="1"/>
</dbReference>
<comment type="similarity">
    <text evidence="9">Belongs to the Maf family. YhdE subfamily.</text>
</comment>
<dbReference type="CDD" id="cd00555">
    <property type="entry name" value="Maf"/>
    <property type="match status" value="1"/>
</dbReference>
<dbReference type="Pfam" id="PF02545">
    <property type="entry name" value="Maf"/>
    <property type="match status" value="1"/>
</dbReference>
<comment type="cofactor">
    <cofactor evidence="1 9">
        <name>a divalent metal cation</name>
        <dbReference type="ChEBI" id="CHEBI:60240"/>
    </cofactor>
</comment>
<feature type="site" description="Important for substrate specificity" evidence="9">
    <location>
        <position position="73"/>
    </location>
</feature>
<dbReference type="InterPro" id="IPR029001">
    <property type="entry name" value="ITPase-like_fam"/>
</dbReference>
<evidence type="ECO:0000256" key="2">
    <source>
        <dbReference type="ARBA" id="ARBA00004496"/>
    </source>
</evidence>
<dbReference type="SUPFAM" id="SSF52972">
    <property type="entry name" value="ITPase-like"/>
    <property type="match status" value="1"/>
</dbReference>
<evidence type="ECO:0000313" key="10">
    <source>
        <dbReference type="EMBL" id="HGU33191.1"/>
    </source>
</evidence>
<dbReference type="AlphaFoldDB" id="A0A7C4RRA0"/>
<gene>
    <name evidence="10" type="ORF">ENS29_10095</name>
</gene>
<dbReference type="Gene3D" id="3.90.950.10">
    <property type="match status" value="1"/>
</dbReference>
<dbReference type="FunFam" id="3.90.950.10:FF:000005">
    <property type="entry name" value="7-methyl-GTP pyrophosphatase"/>
    <property type="match status" value="1"/>
</dbReference>
<comment type="similarity">
    <text evidence="8">Belongs to the Maf family. YceF subfamily.</text>
</comment>
<feature type="site" description="Important for substrate specificity" evidence="9">
    <location>
        <position position="15"/>
    </location>
</feature>
<comment type="function">
    <text evidence="9">Nucleoside triphosphate pyrophosphatase that hydrolyzes dTTP and UTP. May have a dual role in cell division arrest and in preventing the incorporation of modified nucleotides into cellular nucleic acids.</text>
</comment>
<comment type="subcellular location">
    <subcellularLocation>
        <location evidence="2 9">Cytoplasm</location>
    </subcellularLocation>
</comment>
<keyword evidence="5 9" id="KW-0546">Nucleotide metabolism</keyword>
<dbReference type="PANTHER" id="PTHR43213:SF5">
    <property type="entry name" value="BIFUNCTIONAL DTTP_UTP PYROPHOSPHATASE_METHYLTRANSFERASE PROTEIN-RELATED"/>
    <property type="match status" value="1"/>
</dbReference>
<proteinExistence type="inferred from homology"/>
<evidence type="ECO:0000256" key="1">
    <source>
        <dbReference type="ARBA" id="ARBA00001968"/>
    </source>
</evidence>
<reference evidence="10" key="1">
    <citation type="journal article" date="2020" name="mSystems">
        <title>Genome- and Community-Level Interaction Insights into Carbon Utilization and Element Cycling Functions of Hydrothermarchaeota in Hydrothermal Sediment.</title>
        <authorList>
            <person name="Zhou Z."/>
            <person name="Liu Y."/>
            <person name="Xu W."/>
            <person name="Pan J."/>
            <person name="Luo Z.H."/>
            <person name="Li M."/>
        </authorList>
    </citation>
    <scope>NUCLEOTIDE SEQUENCE [LARGE SCALE GENOMIC DNA]</scope>
    <source>
        <strain evidence="10">SpSt-477</strain>
    </source>
</reference>
<protein>
    <recommendedName>
        <fullName evidence="9">dTTP/UTP pyrophosphatase</fullName>
        <shortName evidence="9">dTTPase/UTPase</shortName>
        <ecNumber evidence="9">3.6.1.9</ecNumber>
    </recommendedName>
    <alternativeName>
        <fullName evidence="9">Nucleoside triphosphate pyrophosphatase</fullName>
    </alternativeName>
    <alternativeName>
        <fullName evidence="9">Nucleotide pyrophosphatase</fullName>
        <shortName evidence="9">Nucleotide PPase</shortName>
    </alternativeName>
</protein>
<evidence type="ECO:0000256" key="7">
    <source>
        <dbReference type="ARBA" id="ARBA00053369"/>
    </source>
</evidence>
<keyword evidence="3 9" id="KW-0963">Cytoplasm</keyword>
<dbReference type="InterPro" id="IPR003697">
    <property type="entry name" value="Maf-like"/>
</dbReference>
<dbReference type="GO" id="GO:0009117">
    <property type="term" value="P:nucleotide metabolic process"/>
    <property type="evidence" value="ECO:0007669"/>
    <property type="project" value="UniProtKB-KW"/>
</dbReference>
<evidence type="ECO:0000256" key="6">
    <source>
        <dbReference type="ARBA" id="ARBA00050213"/>
    </source>
</evidence>
<comment type="catalytic activity">
    <reaction evidence="9">
        <text>UTP + H2O = UMP + diphosphate + H(+)</text>
        <dbReference type="Rhea" id="RHEA:29395"/>
        <dbReference type="ChEBI" id="CHEBI:15377"/>
        <dbReference type="ChEBI" id="CHEBI:15378"/>
        <dbReference type="ChEBI" id="CHEBI:33019"/>
        <dbReference type="ChEBI" id="CHEBI:46398"/>
        <dbReference type="ChEBI" id="CHEBI:57865"/>
        <dbReference type="EC" id="3.6.1.9"/>
    </reaction>
</comment>
<keyword evidence="4 9" id="KW-0378">Hydrolase</keyword>
<dbReference type="EC" id="3.6.1.9" evidence="9"/>
<accession>A0A7C4RRA0</accession>
<comment type="caution">
    <text evidence="9">Lacks conserved residue(s) required for the propagation of feature annotation.</text>
</comment>
<evidence type="ECO:0000256" key="9">
    <source>
        <dbReference type="HAMAP-Rule" id="MF_00528"/>
    </source>
</evidence>
<feature type="site" description="Important for substrate specificity" evidence="9">
    <location>
        <position position="157"/>
    </location>
</feature>
<sequence>MKTRFPIILASQSPRRRYLMKQAGIEFTVIPSECEERIDPDLPPEICVAQLAEQKAMEIAFRHPDAWVIGADTIVVIDGNILGKPSSKAEAASMLRQLSGRTHQVLTAFALIHLAAKRTIRRTVSTDVLFKPLSDAEITWYIGTAEPFDKAGAYALQGIGAFMVKAVYGSYTNVIGLPICELVETLAAEGIVVFS</sequence>